<gene>
    <name evidence="1" type="ORF">IC620_10740</name>
</gene>
<dbReference type="Proteomes" id="UP000661691">
    <property type="component" value="Unassembled WGS sequence"/>
</dbReference>
<reference evidence="1" key="1">
    <citation type="submission" date="2020-09" db="EMBL/GenBank/DDBJ databases">
        <title>A novel bacterium of genus Hazenella, isolated from South China Sea.</title>
        <authorList>
            <person name="Huang H."/>
            <person name="Mo K."/>
            <person name="Hu Y."/>
        </authorList>
    </citation>
    <scope>NUCLEOTIDE SEQUENCE</scope>
    <source>
        <strain evidence="1">IB182357</strain>
    </source>
</reference>
<protein>
    <submittedName>
        <fullName evidence="1">Uncharacterized protein</fullName>
    </submittedName>
</protein>
<dbReference type="RefSeq" id="WP_191138655.1">
    <property type="nucleotide sequence ID" value="NZ_JACXAG020000001.1"/>
</dbReference>
<proteinExistence type="predicted"/>
<evidence type="ECO:0000313" key="1">
    <source>
        <dbReference type="EMBL" id="MBD1372832.1"/>
    </source>
</evidence>
<dbReference type="EMBL" id="JACXAH010000014">
    <property type="protein sequence ID" value="MBD1372832.1"/>
    <property type="molecule type" value="Genomic_DNA"/>
</dbReference>
<dbReference type="AlphaFoldDB" id="A0A926NAB9"/>
<name>A0A926NAB9_9BACL</name>
<comment type="caution">
    <text evidence="1">The sequence shown here is derived from an EMBL/GenBank/DDBJ whole genome shotgun (WGS) entry which is preliminary data.</text>
</comment>
<evidence type="ECO:0000313" key="2">
    <source>
        <dbReference type="Proteomes" id="UP000661691"/>
    </source>
</evidence>
<keyword evidence="2" id="KW-1185">Reference proteome</keyword>
<accession>A0A926NAB9</accession>
<organism evidence="1 2">
    <name type="scientific">Polycladospora coralii</name>
    <dbReference type="NCBI Taxonomy" id="2771432"/>
    <lineage>
        <taxon>Bacteria</taxon>
        <taxon>Bacillati</taxon>
        <taxon>Bacillota</taxon>
        <taxon>Bacilli</taxon>
        <taxon>Bacillales</taxon>
        <taxon>Thermoactinomycetaceae</taxon>
        <taxon>Polycladospora</taxon>
    </lineage>
</organism>
<sequence length="115" mass="12937">MNRNINFNNSGDSTYVEGDNTINYNQNTKDSIDLNELNSQLNKFISQLIHSSDLSDETKIKLMQTAKESQEHITKGNRFKNAFNKLNQELEKISGILQGTSTLGQTVSTILSLLK</sequence>